<dbReference type="SMART" id="SM00477">
    <property type="entry name" value="NUC"/>
    <property type="match status" value="1"/>
</dbReference>
<dbReference type="Pfam" id="PF01223">
    <property type="entry name" value="Endonuclease_NS"/>
    <property type="match status" value="1"/>
</dbReference>
<evidence type="ECO:0000259" key="3">
    <source>
        <dbReference type="SMART" id="SM00892"/>
    </source>
</evidence>
<proteinExistence type="predicted"/>
<reference evidence="4 5" key="1">
    <citation type="submission" date="2020-06" db="EMBL/GenBank/DDBJ databases">
        <authorList>
            <person name="Li R."/>
            <person name="Bekaert M."/>
        </authorList>
    </citation>
    <scope>NUCLEOTIDE SEQUENCE [LARGE SCALE GENOMIC DNA]</scope>
    <source>
        <strain evidence="5">wild</strain>
    </source>
</reference>
<dbReference type="GO" id="GO:0003676">
    <property type="term" value="F:nucleic acid binding"/>
    <property type="evidence" value="ECO:0007669"/>
    <property type="project" value="InterPro"/>
</dbReference>
<feature type="domain" description="DNA/RNA non-specific endonuclease/pyrophosphatase/phosphodiesterase" evidence="3">
    <location>
        <begin position="135"/>
        <end position="360"/>
    </location>
</feature>
<keyword evidence="1" id="KW-0472">Membrane</keyword>
<feature type="transmembrane region" description="Helical" evidence="1">
    <location>
        <begin position="76"/>
        <end position="96"/>
    </location>
</feature>
<dbReference type="Gene3D" id="3.40.570.10">
    <property type="entry name" value="Extracellular Endonuclease, subunit A"/>
    <property type="match status" value="1"/>
</dbReference>
<dbReference type="PANTHER" id="PTHR21472:SF7">
    <property type="entry name" value="ENDONUCLEASE G, MITOCHONDRIAL-LIKE ISOFORM X2"/>
    <property type="match status" value="1"/>
</dbReference>
<dbReference type="EMBL" id="CACVKT020007144">
    <property type="protein sequence ID" value="CAC5405907.1"/>
    <property type="molecule type" value="Genomic_DNA"/>
</dbReference>
<dbReference type="InterPro" id="IPR044929">
    <property type="entry name" value="DNA/RNA_non-sp_Endonuclease_sf"/>
</dbReference>
<accession>A0A6J8DDY2</accession>
<sequence length="410" mass="46834">MLIRRLTTHFRFWTEGDLRKINLKHCCTCEINVITLISNQPTFFGKDTAFLMPVSEFSVWLAFTCIIHYRALPADLLYTMINIFGSVVIFLSFNFVKLEVSPNFKKCIDDFFYQKTAPKLKGLVGSTQICQRLENHYYYATDYDTTNRIPYYSAYTLSFDKCGNRYNGWFVEPQLANKNDPSMVKINRANNKVSTFGSKQAVNVDYTGSGYDRGHLNPQLYHCETNDSRKATNTLTNIAPQVPSFNQGIWNVFETTLYDISKKYCDFVGARRYFITGVLPSNNRFIGNGRVNIPDHYWTAVCCDSSSANGALRDEGWSAGFVGENVDNSSIFIYSIQNFLPNTSPTLFADYTDQNGNTVKNCLFNPTKADNIINEIASTDDRFVKEKTSLFRRVCKAVYNVACYFVRVFG</sequence>
<dbReference type="AlphaFoldDB" id="A0A6J8DDY2"/>
<dbReference type="InterPro" id="IPR044925">
    <property type="entry name" value="His-Me_finger_sf"/>
</dbReference>
<feature type="transmembrane region" description="Helical" evidence="1">
    <location>
        <begin position="49"/>
        <end position="70"/>
    </location>
</feature>
<dbReference type="SMART" id="SM00892">
    <property type="entry name" value="Endonuclease_NS"/>
    <property type="match status" value="1"/>
</dbReference>
<dbReference type="SUPFAM" id="SSF54060">
    <property type="entry name" value="His-Me finger endonucleases"/>
    <property type="match status" value="1"/>
</dbReference>
<evidence type="ECO:0000313" key="5">
    <source>
        <dbReference type="Proteomes" id="UP000507470"/>
    </source>
</evidence>
<dbReference type="InterPro" id="IPR039015">
    <property type="entry name" value="ENDOD1"/>
</dbReference>
<feature type="domain" description="ENPP1-3/EXOG-like endonuclease/phosphodiesterase" evidence="2">
    <location>
        <begin position="136"/>
        <end position="346"/>
    </location>
</feature>
<evidence type="ECO:0000313" key="4">
    <source>
        <dbReference type="EMBL" id="CAC5405907.1"/>
    </source>
</evidence>
<dbReference type="PANTHER" id="PTHR21472">
    <property type="entry name" value="ENDONUCLEASE DOMAIN-CONTAINING 1 PROTEIN ENDOD1"/>
    <property type="match status" value="1"/>
</dbReference>
<protein>
    <submittedName>
        <fullName evidence="4">Uncharacterized protein</fullName>
    </submittedName>
</protein>
<dbReference type="OrthoDB" id="6082810at2759"/>
<dbReference type="GO" id="GO:0016787">
    <property type="term" value="F:hydrolase activity"/>
    <property type="evidence" value="ECO:0007669"/>
    <property type="project" value="InterPro"/>
</dbReference>
<evidence type="ECO:0000259" key="2">
    <source>
        <dbReference type="SMART" id="SM00477"/>
    </source>
</evidence>
<keyword evidence="5" id="KW-1185">Reference proteome</keyword>
<dbReference type="InterPro" id="IPR001604">
    <property type="entry name" value="Endo_G_ENPP1-like_dom"/>
</dbReference>
<name>A0A6J8DDY2_MYTCO</name>
<dbReference type="Proteomes" id="UP000507470">
    <property type="component" value="Unassembled WGS sequence"/>
</dbReference>
<keyword evidence="1" id="KW-1133">Transmembrane helix</keyword>
<evidence type="ECO:0000256" key="1">
    <source>
        <dbReference type="SAM" id="Phobius"/>
    </source>
</evidence>
<dbReference type="InterPro" id="IPR020821">
    <property type="entry name" value="ENPP1-3/EXOG-like_nuc-like"/>
</dbReference>
<dbReference type="GO" id="GO:0046872">
    <property type="term" value="F:metal ion binding"/>
    <property type="evidence" value="ECO:0007669"/>
    <property type="project" value="InterPro"/>
</dbReference>
<gene>
    <name evidence="4" type="ORF">MCOR_39543</name>
</gene>
<organism evidence="4 5">
    <name type="scientific">Mytilus coruscus</name>
    <name type="common">Sea mussel</name>
    <dbReference type="NCBI Taxonomy" id="42192"/>
    <lineage>
        <taxon>Eukaryota</taxon>
        <taxon>Metazoa</taxon>
        <taxon>Spiralia</taxon>
        <taxon>Lophotrochozoa</taxon>
        <taxon>Mollusca</taxon>
        <taxon>Bivalvia</taxon>
        <taxon>Autobranchia</taxon>
        <taxon>Pteriomorphia</taxon>
        <taxon>Mytilida</taxon>
        <taxon>Mytiloidea</taxon>
        <taxon>Mytilidae</taxon>
        <taxon>Mytilinae</taxon>
        <taxon>Mytilus</taxon>
    </lineage>
</organism>
<keyword evidence="1" id="KW-0812">Transmembrane</keyword>